<dbReference type="PANTHER" id="PTHR33198">
    <property type="entry name" value="ANK_REP_REGION DOMAIN-CONTAINING PROTEIN-RELATED"/>
    <property type="match status" value="1"/>
</dbReference>
<name>A0A3P9MT26_POERE</name>
<dbReference type="Proteomes" id="UP000242638">
    <property type="component" value="Unassembled WGS sequence"/>
</dbReference>
<dbReference type="STRING" id="8081.ENSPREP00000000498"/>
<keyword evidence="2" id="KW-1185">Reference proteome</keyword>
<dbReference type="AlphaFoldDB" id="A0A3P9MT26"/>
<dbReference type="GeneTree" id="ENSGT00940000165756"/>
<dbReference type="Ensembl" id="ENSPRET00000000526.1">
    <property type="protein sequence ID" value="ENSPREP00000000498.1"/>
    <property type="gene ID" value="ENSPREG00000000373.1"/>
</dbReference>
<accession>A0A3P9MT26</accession>
<reference evidence="2" key="1">
    <citation type="submission" date="2013-11" db="EMBL/GenBank/DDBJ databases">
        <title>The genomic landscape of the Guanapo guppy.</title>
        <authorList>
            <person name="Kuenstner A."/>
            <person name="Dreyer C."/>
        </authorList>
    </citation>
    <scope>NUCLEOTIDE SEQUENCE</scope>
    <source>
        <strain evidence="2">Guanapo</strain>
    </source>
</reference>
<dbReference type="PANTHER" id="PTHR33198:SF19">
    <property type="entry name" value="CCHC-TYPE DOMAIN-CONTAINING PROTEIN"/>
    <property type="match status" value="1"/>
</dbReference>
<reference evidence="1" key="3">
    <citation type="submission" date="2025-09" db="UniProtKB">
        <authorList>
            <consortium name="Ensembl"/>
        </authorList>
    </citation>
    <scope>IDENTIFICATION</scope>
    <source>
        <strain evidence="1">Guanapo</strain>
    </source>
</reference>
<dbReference type="OMA" id="DSICHAC"/>
<evidence type="ECO:0000313" key="2">
    <source>
        <dbReference type="Proteomes" id="UP000242638"/>
    </source>
</evidence>
<proteinExistence type="predicted"/>
<protein>
    <recommendedName>
        <fullName evidence="3">Retrotransposon gag domain-containing protein</fullName>
    </recommendedName>
</protein>
<reference evidence="1" key="2">
    <citation type="submission" date="2025-08" db="UniProtKB">
        <authorList>
            <consortium name="Ensembl"/>
        </authorList>
    </citation>
    <scope>IDENTIFICATION</scope>
    <source>
        <strain evidence="1">Guanapo</strain>
    </source>
</reference>
<evidence type="ECO:0008006" key="3">
    <source>
        <dbReference type="Google" id="ProtNLM"/>
    </source>
</evidence>
<sequence>MACVGKVEEFDSSSGDWESYIERVELYCDANDIEDKKISSILLSLMGAKTYNALHNLLSPAKLSSKSYEDIVDTLQKHFNPAPLVIAERFRFHKRNQMKDESISEYMAELRKLLQHCDFKTGLDVALRDRLVCGMHCSSTQKRLLSEKELDLKTALELANSMETAAKGASELQKKSLENEVH</sequence>
<evidence type="ECO:0000313" key="1">
    <source>
        <dbReference type="Ensembl" id="ENSPREP00000000498.1"/>
    </source>
</evidence>
<organism evidence="1 2">
    <name type="scientific">Poecilia reticulata</name>
    <name type="common">Guppy</name>
    <name type="synonym">Acanthophacelus reticulatus</name>
    <dbReference type="NCBI Taxonomy" id="8081"/>
    <lineage>
        <taxon>Eukaryota</taxon>
        <taxon>Metazoa</taxon>
        <taxon>Chordata</taxon>
        <taxon>Craniata</taxon>
        <taxon>Vertebrata</taxon>
        <taxon>Euteleostomi</taxon>
        <taxon>Actinopterygii</taxon>
        <taxon>Neopterygii</taxon>
        <taxon>Teleostei</taxon>
        <taxon>Neoteleostei</taxon>
        <taxon>Acanthomorphata</taxon>
        <taxon>Ovalentaria</taxon>
        <taxon>Atherinomorphae</taxon>
        <taxon>Cyprinodontiformes</taxon>
        <taxon>Poeciliidae</taxon>
        <taxon>Poeciliinae</taxon>
        <taxon>Poecilia</taxon>
    </lineage>
</organism>